<dbReference type="GO" id="GO:0016798">
    <property type="term" value="F:hydrolase activity, acting on glycosyl bonds"/>
    <property type="evidence" value="ECO:0007669"/>
    <property type="project" value="UniProtKB-KW"/>
</dbReference>
<dbReference type="SUPFAM" id="SSF110581">
    <property type="entry name" value="Indigoidine synthase A-like"/>
    <property type="match status" value="1"/>
</dbReference>
<dbReference type="Proteomes" id="UP000271241">
    <property type="component" value="Unassembled WGS sequence"/>
</dbReference>
<dbReference type="GO" id="GO:0016301">
    <property type="term" value="F:kinase activity"/>
    <property type="evidence" value="ECO:0007669"/>
    <property type="project" value="UniProtKB-KW"/>
</dbReference>
<dbReference type="STRING" id="78915.A0A4P9XHM8"/>
<dbReference type="PROSITE" id="PS00583">
    <property type="entry name" value="PFKB_KINASES_1"/>
    <property type="match status" value="1"/>
</dbReference>
<evidence type="ECO:0000256" key="4">
    <source>
        <dbReference type="ARBA" id="ARBA00022801"/>
    </source>
</evidence>
<dbReference type="Gene3D" id="3.40.1190.20">
    <property type="match status" value="1"/>
</dbReference>
<dbReference type="InterPro" id="IPR007342">
    <property type="entry name" value="PsuG"/>
</dbReference>
<dbReference type="Pfam" id="PF00294">
    <property type="entry name" value="PfkB"/>
    <property type="match status" value="1"/>
</dbReference>
<dbReference type="GO" id="GO:0046872">
    <property type="term" value="F:metal ion binding"/>
    <property type="evidence" value="ECO:0007669"/>
    <property type="project" value="UniProtKB-KW"/>
</dbReference>
<evidence type="ECO:0000313" key="9">
    <source>
        <dbReference type="EMBL" id="RKP05193.1"/>
    </source>
</evidence>
<dbReference type="OrthoDB" id="198885at2759"/>
<dbReference type="Gene3D" id="3.40.1790.10">
    <property type="entry name" value="Indigoidine synthase domain"/>
    <property type="match status" value="1"/>
</dbReference>
<dbReference type="SUPFAM" id="SSF53613">
    <property type="entry name" value="Ribokinase-like"/>
    <property type="match status" value="1"/>
</dbReference>
<keyword evidence="5" id="KW-0464">Manganese</keyword>
<feature type="domain" description="Carbohydrate kinase PfkB" evidence="8">
    <location>
        <begin position="130"/>
        <end position="373"/>
    </location>
</feature>
<dbReference type="InterPro" id="IPR011611">
    <property type="entry name" value="PfkB_dom"/>
</dbReference>
<keyword evidence="2" id="KW-0479">Metal-binding</keyword>
<organism evidence="9 10">
    <name type="scientific">Thamnocephalis sphaerospora</name>
    <dbReference type="NCBI Taxonomy" id="78915"/>
    <lineage>
        <taxon>Eukaryota</taxon>
        <taxon>Fungi</taxon>
        <taxon>Fungi incertae sedis</taxon>
        <taxon>Zoopagomycota</taxon>
        <taxon>Zoopagomycotina</taxon>
        <taxon>Zoopagomycetes</taxon>
        <taxon>Zoopagales</taxon>
        <taxon>Sigmoideomycetaceae</taxon>
        <taxon>Thamnocephalis</taxon>
    </lineage>
</organism>
<dbReference type="AlphaFoldDB" id="A0A4P9XHM8"/>
<evidence type="ECO:0000256" key="6">
    <source>
        <dbReference type="ARBA" id="ARBA00023239"/>
    </source>
</evidence>
<evidence type="ECO:0000256" key="5">
    <source>
        <dbReference type="ARBA" id="ARBA00023211"/>
    </source>
</evidence>
<accession>A0A4P9XHM8</accession>
<dbReference type="GO" id="GO:0004730">
    <property type="term" value="F:pseudouridylate synthase activity"/>
    <property type="evidence" value="ECO:0007669"/>
    <property type="project" value="InterPro"/>
</dbReference>
<evidence type="ECO:0000256" key="2">
    <source>
        <dbReference type="ARBA" id="ARBA00022723"/>
    </source>
</evidence>
<keyword evidence="4" id="KW-0378">Hydrolase</keyword>
<evidence type="ECO:0000256" key="3">
    <source>
        <dbReference type="ARBA" id="ARBA00022777"/>
    </source>
</evidence>
<proteinExistence type="predicted"/>
<reference evidence="10" key="1">
    <citation type="journal article" date="2018" name="Nat. Microbiol.">
        <title>Leveraging single-cell genomics to expand the fungal tree of life.</title>
        <authorList>
            <person name="Ahrendt S.R."/>
            <person name="Quandt C.A."/>
            <person name="Ciobanu D."/>
            <person name="Clum A."/>
            <person name="Salamov A."/>
            <person name="Andreopoulos B."/>
            <person name="Cheng J.F."/>
            <person name="Woyke T."/>
            <person name="Pelin A."/>
            <person name="Henrissat B."/>
            <person name="Reynolds N.K."/>
            <person name="Benny G.L."/>
            <person name="Smith M.E."/>
            <person name="James T.Y."/>
            <person name="Grigoriev I.V."/>
        </authorList>
    </citation>
    <scope>NUCLEOTIDE SEQUENCE [LARGE SCALE GENOMIC DNA]</scope>
    <source>
        <strain evidence="10">RSA 1356</strain>
    </source>
</reference>
<keyword evidence="3 9" id="KW-0418">Kinase</keyword>
<keyword evidence="6" id="KW-0456">Lyase</keyword>
<dbReference type="InterPro" id="IPR029056">
    <property type="entry name" value="Ribokinase-like"/>
</dbReference>
<evidence type="ECO:0000313" key="10">
    <source>
        <dbReference type="Proteomes" id="UP000271241"/>
    </source>
</evidence>
<gene>
    <name evidence="9" type="ORF">THASP1DRAFT_32966</name>
</gene>
<dbReference type="EMBL" id="KZ993224">
    <property type="protein sequence ID" value="RKP05193.1"/>
    <property type="molecule type" value="Genomic_DNA"/>
</dbReference>
<dbReference type="Pfam" id="PF04227">
    <property type="entry name" value="Indigoidine_A"/>
    <property type="match status" value="1"/>
</dbReference>
<dbReference type="InterPro" id="IPR022830">
    <property type="entry name" value="Indigdn_synthA-like"/>
</dbReference>
<evidence type="ECO:0000259" key="8">
    <source>
        <dbReference type="Pfam" id="PF00294"/>
    </source>
</evidence>
<keyword evidence="7" id="KW-0326">Glycosidase</keyword>
<name>A0A4P9XHM8_9FUNG</name>
<dbReference type="GO" id="GO:0005737">
    <property type="term" value="C:cytoplasm"/>
    <property type="evidence" value="ECO:0007669"/>
    <property type="project" value="TreeGrafter"/>
</dbReference>
<keyword evidence="1" id="KW-0808">Transferase</keyword>
<protein>
    <submittedName>
        <fullName evidence="9">Ribokinase-like protein</fullName>
    </submittedName>
</protein>
<dbReference type="PANTHER" id="PTHR42909:SF1">
    <property type="entry name" value="CARBOHYDRATE KINASE PFKB DOMAIN-CONTAINING PROTEIN"/>
    <property type="match status" value="1"/>
</dbReference>
<sequence length="429" mass="45477">MAIESGQVIAVPIPAEHAANGDQIQRAIDQAIREAADQNIIGKNATPFLLKRVNELTAGKSLQANIALVKNNAKIGSDIARILADRRHATVGRSVHQSRAASDMRPVGTCENVHPMARAMTSKMEGPLMVIGGCAVDMTATIAPINAPIGHSSYPGRLARTLGGVGCNIARTVRQCGIPTALVSVIGMDPNGQWANEELKRTDIQTCDMDMAPDASTAIYNAIHAPDGQLHVAVADMHIFDEMSPEKVVAAIRRARPSLVCFDGNIPASCMRALAVECATAKIPAVFEPTSIPKSLKILQDPHILGSGGIRYITPNHYELEALDEAIFGKMRPVCGIAHVPALLHRYAQQAVRLTQKIPNAVVKLGEQGVLYARAGDSFVGALLAGIAVHGPANMDVLVDIAQRAAIATLASEHAVSSQITPHLLKPSK</sequence>
<evidence type="ECO:0000256" key="1">
    <source>
        <dbReference type="ARBA" id="ARBA00022679"/>
    </source>
</evidence>
<dbReference type="PANTHER" id="PTHR42909">
    <property type="entry name" value="ZGC:136858"/>
    <property type="match status" value="1"/>
</dbReference>
<evidence type="ECO:0000256" key="7">
    <source>
        <dbReference type="ARBA" id="ARBA00023295"/>
    </source>
</evidence>
<keyword evidence="10" id="KW-1185">Reference proteome</keyword>
<dbReference type="InterPro" id="IPR002173">
    <property type="entry name" value="Carboh/pur_kinase_PfkB_CS"/>
</dbReference>